<name>U5ENR9_9DIPT</name>
<organism evidence="4">
    <name type="scientific">Corethrella appendiculata</name>
    <dbReference type="NCBI Taxonomy" id="1370023"/>
    <lineage>
        <taxon>Eukaryota</taxon>
        <taxon>Metazoa</taxon>
        <taxon>Ecdysozoa</taxon>
        <taxon>Arthropoda</taxon>
        <taxon>Hexapoda</taxon>
        <taxon>Insecta</taxon>
        <taxon>Pterygota</taxon>
        <taxon>Neoptera</taxon>
        <taxon>Endopterygota</taxon>
        <taxon>Diptera</taxon>
        <taxon>Nematocera</taxon>
        <taxon>Culicoidea</taxon>
        <taxon>Chaoboridae</taxon>
        <taxon>Corethrella</taxon>
    </lineage>
</organism>
<dbReference type="InterPro" id="IPR057990">
    <property type="entry name" value="TPR_SYO1"/>
</dbReference>
<evidence type="ECO:0000256" key="2">
    <source>
        <dbReference type="SAM" id="MobiDB-lite"/>
    </source>
</evidence>
<dbReference type="InterPro" id="IPR016024">
    <property type="entry name" value="ARM-type_fold"/>
</dbReference>
<feature type="compositionally biased region" description="Basic residues" evidence="2">
    <location>
        <begin position="1"/>
        <end position="11"/>
    </location>
</feature>
<dbReference type="Pfam" id="PF25567">
    <property type="entry name" value="TPR_SYO1"/>
    <property type="match status" value="1"/>
</dbReference>
<sequence length="658" mass="73803">MGKAKKARSHTKNTNPIGGQTNSGSVTKTTTIEDELETNSSNSPIYVIVEQLQSAAAEDKLCGLQTLSTVCQNTRNIEAILESDLIRIAASLLVDPDTSIRHSTAGALRNLSIISIEICEFMVEQDVLTPLLALLNSYTTTDWHPIFDKTLQNQMDEKSDTFLQAVNLVWNLCESTALALNCFNQTQLLQSFVKCLNWEVYGLDIAIAVAQCLLVISEDNSVAWKILVNYGNELSTLLSLEGNHQNTILRTVSAGILANVPALSATYLNAIIIALGKTLDVDHRSVLCNLTSTLPLLNQKDVLELEVTDDVQFDDESEADGNVRRRKDDLPNEIELEVKHVGWLLLAQRIAAEILTNVCSNDDDEWKDEMDDENLSDAESVNDYDADACKENVINSDRLPVEILEAIKSLSIVEKLWKKVQPLPENVLQILRENEKNLLKRVTSLKVSSLLCLHNLCISISTEDLGGPEALYNVWIDLGQQVFQGDQDVKTLEASTSLMRAALEHLRKSADLFKQMSNSDLQLMLSGVQNCQDAEIRANWLRMLGILGCLLPEHLVKNITEFILNTCLKEEEIWTLSEATDALMDIFSDNDWLKIIYDLNMVLKCKELEKILKTKTKQSKRELNDRYPAVCTVKTNLSRFCKYLEGLMRNYTPQHIET</sequence>
<reference evidence="4" key="1">
    <citation type="journal article" date="2014" name="Insect Biochem. Mol. Biol.">
        <title>An insight into the sialome of the frog biting fly, Corethrella appendiculata.</title>
        <authorList>
            <person name="Ribeiro J.M.C."/>
            <person name="Chagas A.C."/>
            <person name="Pham V.M."/>
            <person name="Lounibos L.P."/>
            <person name="Calvo E."/>
        </authorList>
    </citation>
    <scope>NUCLEOTIDE SEQUENCE</scope>
    <source>
        <tissue evidence="4">Salivary glands</tissue>
    </source>
</reference>
<dbReference type="GO" id="GO:0051082">
    <property type="term" value="F:unfolded protein binding"/>
    <property type="evidence" value="ECO:0007669"/>
    <property type="project" value="TreeGrafter"/>
</dbReference>
<feature type="region of interest" description="Disordered" evidence="2">
    <location>
        <begin position="1"/>
        <end position="27"/>
    </location>
</feature>
<evidence type="ECO:0000256" key="1">
    <source>
        <dbReference type="ARBA" id="ARBA00049983"/>
    </source>
</evidence>
<dbReference type="PANTHER" id="PTHR13347">
    <property type="entry name" value="HEAT REPEAT-CONTAINING PROTEIN 3"/>
    <property type="match status" value="1"/>
</dbReference>
<evidence type="ECO:0000313" key="4">
    <source>
        <dbReference type="EMBL" id="JAB59393.1"/>
    </source>
</evidence>
<dbReference type="AlphaFoldDB" id="U5ENR9"/>
<dbReference type="SMART" id="SM00185">
    <property type="entry name" value="ARM"/>
    <property type="match status" value="2"/>
</dbReference>
<proteinExistence type="evidence at transcript level"/>
<dbReference type="GO" id="GO:0006606">
    <property type="term" value="P:protein import into nucleus"/>
    <property type="evidence" value="ECO:0007669"/>
    <property type="project" value="TreeGrafter"/>
</dbReference>
<dbReference type="InterPro" id="IPR011989">
    <property type="entry name" value="ARM-like"/>
</dbReference>
<dbReference type="Gene3D" id="1.25.10.10">
    <property type="entry name" value="Leucine-rich Repeat Variant"/>
    <property type="match status" value="1"/>
</dbReference>
<comment type="similarity">
    <text evidence="1">Belongs to the nuclear import and ribosome assembly adapter family.</text>
</comment>
<feature type="compositionally biased region" description="Polar residues" evidence="2">
    <location>
        <begin position="12"/>
        <end position="27"/>
    </location>
</feature>
<dbReference type="InterPro" id="IPR000225">
    <property type="entry name" value="Armadillo"/>
</dbReference>
<protein>
    <recommendedName>
        <fullName evidence="3">SYO1-like TPR repeats domain-containing protein</fullName>
    </recommendedName>
</protein>
<dbReference type="EMBL" id="GANO01000478">
    <property type="protein sequence ID" value="JAB59393.1"/>
    <property type="molecule type" value="mRNA"/>
</dbReference>
<dbReference type="CDD" id="cd13394">
    <property type="entry name" value="Syo1_like"/>
    <property type="match status" value="1"/>
</dbReference>
<evidence type="ECO:0000259" key="3">
    <source>
        <dbReference type="Pfam" id="PF25567"/>
    </source>
</evidence>
<feature type="domain" description="SYO1-like TPR repeats" evidence="3">
    <location>
        <begin position="402"/>
        <end position="646"/>
    </location>
</feature>
<dbReference type="SUPFAM" id="SSF48371">
    <property type="entry name" value="ARM repeat"/>
    <property type="match status" value="1"/>
</dbReference>
<accession>U5ENR9</accession>
<dbReference type="PANTHER" id="PTHR13347:SF1">
    <property type="entry name" value="HEAT REPEAT-CONTAINING PROTEIN 3"/>
    <property type="match status" value="1"/>
</dbReference>
<dbReference type="GO" id="GO:0042273">
    <property type="term" value="P:ribosomal large subunit biogenesis"/>
    <property type="evidence" value="ECO:0007669"/>
    <property type="project" value="TreeGrafter"/>
</dbReference>
<dbReference type="InterPro" id="IPR052616">
    <property type="entry name" value="SYO1-like"/>
</dbReference>